<dbReference type="GO" id="GO:0032266">
    <property type="term" value="F:phosphatidylinositol-3-phosphate binding"/>
    <property type="evidence" value="ECO:0007669"/>
    <property type="project" value="UniProtKB-ARBA"/>
</dbReference>
<feature type="domain" description="FYVE-type" evidence="5">
    <location>
        <begin position="121"/>
        <end position="188"/>
    </location>
</feature>
<dbReference type="CDD" id="cd15761">
    <property type="entry name" value="FYVE1_Vac1p_like"/>
    <property type="match status" value="1"/>
</dbReference>
<evidence type="ECO:0000256" key="3">
    <source>
        <dbReference type="ARBA" id="ARBA00022833"/>
    </source>
</evidence>
<dbReference type="InterPro" id="IPR021565">
    <property type="entry name" value="Rbsn_Rab-bd"/>
</dbReference>
<evidence type="ECO:0000256" key="4">
    <source>
        <dbReference type="PROSITE-ProRule" id="PRU00091"/>
    </source>
</evidence>
<dbReference type="Pfam" id="PF01363">
    <property type="entry name" value="FYVE"/>
    <property type="match status" value="1"/>
</dbReference>
<dbReference type="SMART" id="SM00064">
    <property type="entry name" value="FYVE"/>
    <property type="match status" value="2"/>
</dbReference>
<proteinExistence type="predicted"/>
<dbReference type="InterPro" id="IPR052727">
    <property type="entry name" value="Rab4/Rab5_effector"/>
</dbReference>
<protein>
    <recommendedName>
        <fullName evidence="5">FYVE-type domain-containing protein</fullName>
    </recommendedName>
</protein>
<dbReference type="PANTHER" id="PTHR13510:SF44">
    <property type="entry name" value="RABENOSYN-5"/>
    <property type="match status" value="1"/>
</dbReference>
<dbReference type="PROSITE" id="PS00028">
    <property type="entry name" value="ZINC_FINGER_C2H2_1"/>
    <property type="match status" value="1"/>
</dbReference>
<dbReference type="Gene3D" id="3.30.40.10">
    <property type="entry name" value="Zinc/RING finger domain, C3HC4 (zinc finger)"/>
    <property type="match status" value="2"/>
</dbReference>
<dbReference type="SUPFAM" id="SSF140125">
    <property type="entry name" value="Rabenosyn-5 Rab-binding domain-like"/>
    <property type="match status" value="1"/>
</dbReference>
<organism evidence="6 7">
    <name type="scientific">Arxiozyma heterogenica</name>
    <dbReference type="NCBI Taxonomy" id="278026"/>
    <lineage>
        <taxon>Eukaryota</taxon>
        <taxon>Fungi</taxon>
        <taxon>Dikarya</taxon>
        <taxon>Ascomycota</taxon>
        <taxon>Saccharomycotina</taxon>
        <taxon>Saccharomycetes</taxon>
        <taxon>Saccharomycetales</taxon>
        <taxon>Saccharomycetaceae</taxon>
        <taxon>Arxiozyma</taxon>
    </lineage>
</organism>
<dbReference type="PROSITE" id="PS50178">
    <property type="entry name" value="ZF_FYVE"/>
    <property type="match status" value="2"/>
</dbReference>
<evidence type="ECO:0000256" key="1">
    <source>
        <dbReference type="ARBA" id="ARBA00022723"/>
    </source>
</evidence>
<dbReference type="AlphaFoldDB" id="A0AAN7WQ53"/>
<dbReference type="SUPFAM" id="SSF57903">
    <property type="entry name" value="FYVE/PHD zinc finger"/>
    <property type="match status" value="2"/>
</dbReference>
<dbReference type="InterPro" id="IPR013083">
    <property type="entry name" value="Znf_RING/FYVE/PHD"/>
</dbReference>
<dbReference type="EMBL" id="JAWIZZ010000006">
    <property type="protein sequence ID" value="KAK5782163.1"/>
    <property type="molecule type" value="Genomic_DNA"/>
</dbReference>
<gene>
    <name evidence="6" type="ORF">RI543_000087</name>
</gene>
<accession>A0AAN7WQ53</accession>
<evidence type="ECO:0000313" key="7">
    <source>
        <dbReference type="Proteomes" id="UP001306508"/>
    </source>
</evidence>
<dbReference type="Proteomes" id="UP001306508">
    <property type="component" value="Unassembled WGS sequence"/>
</dbReference>
<keyword evidence="2 4" id="KW-0863">Zinc-finger</keyword>
<feature type="domain" description="FYVE-type" evidence="5">
    <location>
        <begin position="268"/>
        <end position="350"/>
    </location>
</feature>
<dbReference type="GO" id="GO:0098588">
    <property type="term" value="C:bounding membrane of organelle"/>
    <property type="evidence" value="ECO:0007669"/>
    <property type="project" value="UniProtKB-ARBA"/>
</dbReference>
<dbReference type="CDD" id="cd15737">
    <property type="entry name" value="FYVE2_Vac1p_like"/>
    <property type="match status" value="1"/>
</dbReference>
<dbReference type="Pfam" id="PF11464">
    <property type="entry name" value="Rbsn"/>
    <property type="match status" value="1"/>
</dbReference>
<keyword evidence="7" id="KW-1185">Reference proteome</keyword>
<dbReference type="InterPro" id="IPR017455">
    <property type="entry name" value="Znf_FYVE-rel"/>
</dbReference>
<evidence type="ECO:0000259" key="5">
    <source>
        <dbReference type="PROSITE" id="PS50178"/>
    </source>
</evidence>
<dbReference type="InterPro" id="IPR013087">
    <property type="entry name" value="Znf_C2H2_type"/>
</dbReference>
<evidence type="ECO:0000256" key="2">
    <source>
        <dbReference type="ARBA" id="ARBA00022771"/>
    </source>
</evidence>
<dbReference type="InterPro" id="IPR036531">
    <property type="entry name" value="Rbsn_Rab-bd_sf"/>
</dbReference>
<evidence type="ECO:0000313" key="6">
    <source>
        <dbReference type="EMBL" id="KAK5782163.1"/>
    </source>
</evidence>
<dbReference type="InterPro" id="IPR000306">
    <property type="entry name" value="Znf_FYVE"/>
</dbReference>
<sequence>MVGSETSSISGELLDLEDIACPICLKNFTNLQSLNTHLDNDHGFSNDSLKEESISLVPPKSQRIYLSPVKDLRSTHSRSNSFLSSIDIKQSTETKHVEANLNKTRDTQKVKIDKSHWSPFIKGESRCNYCHKKLSPSRGISNCNKCGRLYCKRHCTNRIKLNPDACFDPVSVNSRWYICCYDCFTARPGYNDYGSYIDLTEKFVQIRTKRSEDLKLIKLQLENRLVRLLDGLFLLFKKHKVNGNFMSLVKFNIEKNKLEQSIVPWQTDHSVQSCYICKRKFNLIIRKHHCRLCGHIVCDSVETSCSYELPIVKLRKNASDLPLHESIDPLLNQLVDIAIRLCSKCLKLVYAPRKFKRDISETYNSPIMSKYCSIVNVANMIERLLPQLQNYIEINTLKRTPTESISPNVTDLQEITKLRDKLLKSFNMYNILTRQLILLQPRNEAEKQIQKSIQIRSAQFVNEKMLPLKNLENLISPNNASIDRNSKNVSTSKLEQRDILYEMKKPSNIPTIKLTHMMNQLTAQEIKQYREELMVVKEQIFLINSMIENNKKQRKFDEIKTLTYNLKELEGRVIELEQFLGDQGFK</sequence>
<dbReference type="GO" id="GO:0008270">
    <property type="term" value="F:zinc ion binding"/>
    <property type="evidence" value="ECO:0007669"/>
    <property type="project" value="UniProtKB-KW"/>
</dbReference>
<name>A0AAN7WQ53_9SACH</name>
<keyword evidence="1" id="KW-0479">Metal-binding</keyword>
<comment type="caution">
    <text evidence="6">The sequence shown here is derived from an EMBL/GenBank/DDBJ whole genome shotgun (WGS) entry which is preliminary data.</text>
</comment>
<dbReference type="PANTHER" id="PTHR13510">
    <property type="entry name" value="FYVE-FINGER-CONTAINING RAB5 EFFECTOR PROTEIN RABENOSYN-5-RELATED"/>
    <property type="match status" value="1"/>
</dbReference>
<dbReference type="InterPro" id="IPR011011">
    <property type="entry name" value="Znf_FYVE_PHD"/>
</dbReference>
<keyword evidence="3" id="KW-0862">Zinc</keyword>
<reference evidence="7" key="1">
    <citation type="submission" date="2023-07" db="EMBL/GenBank/DDBJ databases">
        <title>A draft genome of Kazachstania heterogenica Y-27499.</title>
        <authorList>
            <person name="Donic C."/>
            <person name="Kralova J.S."/>
            <person name="Fidel L."/>
            <person name="Ben-Dor S."/>
            <person name="Jung S."/>
        </authorList>
    </citation>
    <scope>NUCLEOTIDE SEQUENCE [LARGE SCALE GENOMIC DNA]</scope>
    <source>
        <strain evidence="7">Y27499</strain>
    </source>
</reference>